<keyword evidence="2" id="KW-1185">Reference proteome</keyword>
<proteinExistence type="predicted"/>
<sequence>MGLADALSRGAQPEKRVLVRLKTAKTAISYIKHITSDNAILLDIKQS</sequence>
<organism evidence="1 2">
    <name type="scientific">Xaviernesmea oryzae</name>
    <dbReference type="NCBI Taxonomy" id="464029"/>
    <lineage>
        <taxon>Bacteria</taxon>
        <taxon>Pseudomonadati</taxon>
        <taxon>Pseudomonadota</taxon>
        <taxon>Alphaproteobacteria</taxon>
        <taxon>Hyphomicrobiales</taxon>
        <taxon>Rhizobiaceae</taxon>
        <taxon>Rhizobium/Agrobacterium group</taxon>
        <taxon>Xaviernesmea</taxon>
    </lineage>
</organism>
<dbReference type="Proteomes" id="UP000192903">
    <property type="component" value="Unassembled WGS sequence"/>
</dbReference>
<evidence type="ECO:0000313" key="1">
    <source>
        <dbReference type="EMBL" id="SMF55747.1"/>
    </source>
</evidence>
<name>A0A1X7FPB5_9HYPH</name>
<evidence type="ECO:0000313" key="2">
    <source>
        <dbReference type="Proteomes" id="UP000192903"/>
    </source>
</evidence>
<reference evidence="2" key="1">
    <citation type="submission" date="2017-04" db="EMBL/GenBank/DDBJ databases">
        <authorList>
            <person name="Varghese N."/>
            <person name="Submissions S."/>
        </authorList>
    </citation>
    <scope>NUCLEOTIDE SEQUENCE [LARGE SCALE GENOMIC DNA]</scope>
    <source>
        <strain evidence="2">B4P</strain>
    </source>
</reference>
<dbReference type="EMBL" id="FXAF01000007">
    <property type="protein sequence ID" value="SMF55747.1"/>
    <property type="molecule type" value="Genomic_DNA"/>
</dbReference>
<gene>
    <name evidence="1" type="ORF">SAMN02982989_0093</name>
</gene>
<accession>A0A1X7FPB5</accession>
<dbReference type="STRING" id="464029.SAMN02982989_0093"/>
<dbReference type="AlphaFoldDB" id="A0A1X7FPB5"/>
<protein>
    <submittedName>
        <fullName evidence="1">Uncharacterized protein</fullName>
    </submittedName>
</protein>